<feature type="region of interest" description="Disordered" evidence="3">
    <location>
        <begin position="305"/>
        <end position="336"/>
    </location>
</feature>
<evidence type="ECO:0000259" key="4">
    <source>
        <dbReference type="Pfam" id="PF01557"/>
    </source>
</evidence>
<evidence type="ECO:0000256" key="3">
    <source>
        <dbReference type="SAM" id="MobiDB-lite"/>
    </source>
</evidence>
<dbReference type="InterPro" id="IPR036663">
    <property type="entry name" value="Fumarylacetoacetase_C_sf"/>
</dbReference>
<evidence type="ECO:0000313" key="5">
    <source>
        <dbReference type="EMBL" id="MEI5611177.1"/>
    </source>
</evidence>
<sequence>MTFSLATLRVDGRPTPVLCLDGRPWALADVAPESLQPEPARGLMNVFEHWERTEPILVEAAGRLADGTDTTPPLPAPAVLEDVLTPLQYPRKVVMTGANYYDHMEQDGGHTDWEKDKKIPLFFFKPPSTSLVGPGRTVRYPEQTEKFDYELELAVVIGRRGRRLTLENAMEHVAGYTIALDLSARDWQRHPRHLVKFDLFGGKAFDDSCPLGPTIVPARYVDVNELRLRFWLNGEPRQDAHTRDMIWSVPEQLVKITEHLTLEPGDVVSTGTPAGVGLGTGRWMKVGDLLEGEITGLGRLTVEIVESGESGRQQRGRRASTDRPRERPRRPEAPGA</sequence>
<keyword evidence="6" id="KW-1185">Reference proteome</keyword>
<dbReference type="GO" id="GO:0016787">
    <property type="term" value="F:hydrolase activity"/>
    <property type="evidence" value="ECO:0007669"/>
    <property type="project" value="UniProtKB-KW"/>
</dbReference>
<proteinExistence type="inferred from homology"/>
<keyword evidence="2" id="KW-0479">Metal-binding</keyword>
<organism evidence="5 6">
    <name type="scientific">Streptomyces brasiliscabiei</name>
    <dbReference type="NCBI Taxonomy" id="2736302"/>
    <lineage>
        <taxon>Bacteria</taxon>
        <taxon>Bacillati</taxon>
        <taxon>Actinomycetota</taxon>
        <taxon>Actinomycetes</taxon>
        <taxon>Kitasatosporales</taxon>
        <taxon>Streptomycetaceae</taxon>
        <taxon>Streptomyces</taxon>
    </lineage>
</organism>
<feature type="domain" description="Fumarylacetoacetase-like C-terminal" evidence="4">
    <location>
        <begin position="92"/>
        <end position="304"/>
    </location>
</feature>
<dbReference type="EMBL" id="JBBAYM010000011">
    <property type="protein sequence ID" value="MEI5611177.1"/>
    <property type="molecule type" value="Genomic_DNA"/>
</dbReference>
<evidence type="ECO:0000256" key="2">
    <source>
        <dbReference type="ARBA" id="ARBA00022723"/>
    </source>
</evidence>
<dbReference type="Pfam" id="PF01557">
    <property type="entry name" value="FAA_hydrolase"/>
    <property type="match status" value="1"/>
</dbReference>
<dbReference type="InterPro" id="IPR051121">
    <property type="entry name" value="FAH"/>
</dbReference>
<evidence type="ECO:0000256" key="1">
    <source>
        <dbReference type="ARBA" id="ARBA00010211"/>
    </source>
</evidence>
<feature type="compositionally biased region" description="Basic and acidic residues" evidence="3">
    <location>
        <begin position="319"/>
        <end position="336"/>
    </location>
</feature>
<dbReference type="PANTHER" id="PTHR42796:SF4">
    <property type="entry name" value="FUMARYLACETOACETATE HYDROLASE DOMAIN-CONTAINING PROTEIN 2A"/>
    <property type="match status" value="1"/>
</dbReference>
<name>A0ABU8GD96_9ACTN</name>
<comment type="similarity">
    <text evidence="1">Belongs to the FAH family.</text>
</comment>
<gene>
    <name evidence="5" type="ORF">WB403_18615</name>
</gene>
<dbReference type="Gene3D" id="3.90.850.10">
    <property type="entry name" value="Fumarylacetoacetase-like, C-terminal domain"/>
    <property type="match status" value="1"/>
</dbReference>
<dbReference type="PANTHER" id="PTHR42796">
    <property type="entry name" value="FUMARYLACETOACETATE HYDROLASE DOMAIN-CONTAINING PROTEIN 2A-RELATED"/>
    <property type="match status" value="1"/>
</dbReference>
<comment type="caution">
    <text evidence="5">The sequence shown here is derived from an EMBL/GenBank/DDBJ whole genome shotgun (WGS) entry which is preliminary data.</text>
</comment>
<dbReference type="InterPro" id="IPR011234">
    <property type="entry name" value="Fumarylacetoacetase-like_C"/>
</dbReference>
<reference evidence="5 6" key="1">
    <citation type="submission" date="2024-03" db="EMBL/GenBank/DDBJ databases">
        <title>First Report of Pectobacterium brasiliscabiei causing potato scab in china.</title>
        <authorList>
            <person name="Handique U."/>
        </authorList>
    </citation>
    <scope>NUCLEOTIDE SEQUENCE [LARGE SCALE GENOMIC DNA]</scope>
    <source>
        <strain evidence="5 6">ZRIMU1503</strain>
    </source>
</reference>
<protein>
    <submittedName>
        <fullName evidence="5">Fumarylacetoacetate hydrolase family protein</fullName>
    </submittedName>
</protein>
<evidence type="ECO:0000313" key="6">
    <source>
        <dbReference type="Proteomes" id="UP001365781"/>
    </source>
</evidence>
<keyword evidence="5" id="KW-0378">Hydrolase</keyword>
<dbReference type="Proteomes" id="UP001365781">
    <property type="component" value="Unassembled WGS sequence"/>
</dbReference>
<dbReference type="SUPFAM" id="SSF56529">
    <property type="entry name" value="FAH"/>
    <property type="match status" value="1"/>
</dbReference>
<dbReference type="RefSeq" id="WP_336539191.1">
    <property type="nucleotide sequence ID" value="NZ_JBBAYL010000019.1"/>
</dbReference>
<accession>A0ABU8GD96</accession>